<feature type="region of interest" description="Disordered" evidence="1">
    <location>
        <begin position="1"/>
        <end position="21"/>
    </location>
</feature>
<evidence type="ECO:0000256" key="1">
    <source>
        <dbReference type="SAM" id="MobiDB-lite"/>
    </source>
</evidence>
<sequence>MSESKKIRAGGKKPAAGRTQPVELRIPYPRNKSQFCKNFGLNAYYAGMHWSRRKDNADRMHDTVTAVLLRDHVSRLPFTKPVRITFWHCDRMDIDNHAVIEKLIVDALKGWLLENDDRRFYVERVSKFHADECVRVRIEVA</sequence>
<proteinExistence type="predicted"/>
<dbReference type="GO" id="GO:0000287">
    <property type="term" value="F:magnesium ion binding"/>
    <property type="evidence" value="ECO:0007669"/>
    <property type="project" value="InterPro"/>
</dbReference>
<protein>
    <submittedName>
        <fullName evidence="2">Crossover junction endodeoxyribonuclease</fullName>
    </submittedName>
</protein>
<reference evidence="2" key="1">
    <citation type="journal article" date="2021" name="Proc. Natl. Acad. Sci. U.S.A.">
        <title>A Catalog of Tens of Thousands of Viruses from Human Metagenomes Reveals Hidden Associations with Chronic Diseases.</title>
        <authorList>
            <person name="Tisza M.J."/>
            <person name="Buck C.B."/>
        </authorList>
    </citation>
    <scope>NUCLEOTIDE SEQUENCE</scope>
    <source>
        <strain evidence="2">CtagO6</strain>
    </source>
</reference>
<name>A0A8S5NPM2_9CAUD</name>
<organism evidence="2">
    <name type="scientific">Myoviridae sp. ctagO6</name>
    <dbReference type="NCBI Taxonomy" id="2826667"/>
    <lineage>
        <taxon>Viruses</taxon>
        <taxon>Duplodnaviria</taxon>
        <taxon>Heunggongvirae</taxon>
        <taxon>Uroviricota</taxon>
        <taxon>Caudoviricetes</taxon>
    </lineage>
</organism>
<dbReference type="InterPro" id="IPR036614">
    <property type="entry name" value="RusA-like_sf"/>
</dbReference>
<dbReference type="GO" id="GO:0006310">
    <property type="term" value="P:DNA recombination"/>
    <property type="evidence" value="ECO:0007669"/>
    <property type="project" value="InterPro"/>
</dbReference>
<dbReference type="SUPFAM" id="SSF103084">
    <property type="entry name" value="Holliday junction resolvase RusA"/>
    <property type="match status" value="1"/>
</dbReference>
<accession>A0A8S5NPM2</accession>
<dbReference type="Gene3D" id="3.30.1330.70">
    <property type="entry name" value="Holliday junction resolvase RusA"/>
    <property type="match status" value="1"/>
</dbReference>
<dbReference type="GO" id="GO:0006281">
    <property type="term" value="P:DNA repair"/>
    <property type="evidence" value="ECO:0007669"/>
    <property type="project" value="InterPro"/>
</dbReference>
<evidence type="ECO:0000313" key="2">
    <source>
        <dbReference type="EMBL" id="DAD96324.1"/>
    </source>
</evidence>
<dbReference type="EMBL" id="BK015215">
    <property type="protein sequence ID" value="DAD96324.1"/>
    <property type="molecule type" value="Genomic_DNA"/>
</dbReference>